<dbReference type="CDD" id="cd01071">
    <property type="entry name" value="PBP2_PhnD_like"/>
    <property type="match status" value="1"/>
</dbReference>
<dbReference type="SUPFAM" id="SSF53850">
    <property type="entry name" value="Periplasmic binding protein-like II"/>
    <property type="match status" value="1"/>
</dbReference>
<name>A0A932GQB1_UNCTE</name>
<organism evidence="4 5">
    <name type="scientific">Tectimicrobiota bacterium</name>
    <dbReference type="NCBI Taxonomy" id="2528274"/>
    <lineage>
        <taxon>Bacteria</taxon>
        <taxon>Pseudomonadati</taxon>
        <taxon>Nitrospinota/Tectimicrobiota group</taxon>
        <taxon>Candidatus Tectimicrobiota</taxon>
    </lineage>
</organism>
<protein>
    <submittedName>
        <fullName evidence="4">Phosphate/phosphite/phosphonate ABC transporter substrate-binding protein</fullName>
    </submittedName>
</protein>
<dbReference type="Pfam" id="PF12974">
    <property type="entry name" value="Phosphonate-bd"/>
    <property type="match status" value="1"/>
</dbReference>
<evidence type="ECO:0000256" key="2">
    <source>
        <dbReference type="ARBA" id="ARBA00022729"/>
    </source>
</evidence>
<feature type="signal peptide" evidence="3">
    <location>
        <begin position="1"/>
        <end position="24"/>
    </location>
</feature>
<dbReference type="PANTHER" id="PTHR35841">
    <property type="entry name" value="PHOSPHONATES-BINDING PERIPLASMIC PROTEIN"/>
    <property type="match status" value="1"/>
</dbReference>
<comment type="caution">
    <text evidence="4">The sequence shown here is derived from an EMBL/GenBank/DDBJ whole genome shotgun (WGS) entry which is preliminary data.</text>
</comment>
<dbReference type="InterPro" id="IPR005770">
    <property type="entry name" value="PhnD"/>
</dbReference>
<dbReference type="AlphaFoldDB" id="A0A932GQB1"/>
<dbReference type="GO" id="GO:0055085">
    <property type="term" value="P:transmembrane transport"/>
    <property type="evidence" value="ECO:0007669"/>
    <property type="project" value="InterPro"/>
</dbReference>
<dbReference type="PANTHER" id="PTHR35841:SF1">
    <property type="entry name" value="PHOSPHONATES-BINDING PERIPLASMIC PROTEIN"/>
    <property type="match status" value="1"/>
</dbReference>
<reference evidence="4" key="1">
    <citation type="submission" date="2020-07" db="EMBL/GenBank/DDBJ databases">
        <title>Huge and variable diversity of episymbiotic CPR bacteria and DPANN archaea in groundwater ecosystems.</title>
        <authorList>
            <person name="He C.Y."/>
            <person name="Keren R."/>
            <person name="Whittaker M."/>
            <person name="Farag I.F."/>
            <person name="Doudna J."/>
            <person name="Cate J.H.D."/>
            <person name="Banfield J.F."/>
        </authorList>
    </citation>
    <scope>NUCLEOTIDE SEQUENCE</scope>
    <source>
        <strain evidence="4">NC_groundwater_717_Ag_S-0.2um_59_8</strain>
    </source>
</reference>
<sequence length="318" mass="35015">MKRLWRLVAIHLFSVTLAVSLLGAQGMAAQRDPGRERLVIAIQPTQAASDMLAKAKPLEQFLEQELGGKVDVEIYVPSSYAAVVESLRFGHAQVAFMSAWPAQLAVQLGGGEVALAEVREVIHGKEKVEAPYYYSYWVVLPESPYQSLQSLKGKRACFPGPISTSGYVAPMGRLVELGLLQGAQGKEADPKAFFSEVLFGGGYAQCWQALKQGQVDVTITAGDVSEKLYREVLSSTRVLDQQGPIPSHAVVFSKEIKEPLRSKVTQAIMKLGQPDRRDLMRAFISSIFVRFQPTTAAEHLGSLMRYLKLASLKYTERL</sequence>
<dbReference type="NCBIfam" id="TIGR01098">
    <property type="entry name" value="3A0109s03R"/>
    <property type="match status" value="1"/>
</dbReference>
<dbReference type="GO" id="GO:0043190">
    <property type="term" value="C:ATP-binding cassette (ABC) transporter complex"/>
    <property type="evidence" value="ECO:0007669"/>
    <property type="project" value="InterPro"/>
</dbReference>
<dbReference type="Proteomes" id="UP000741360">
    <property type="component" value="Unassembled WGS sequence"/>
</dbReference>
<dbReference type="Gene3D" id="3.40.190.10">
    <property type="entry name" value="Periplasmic binding protein-like II"/>
    <property type="match status" value="2"/>
</dbReference>
<evidence type="ECO:0000313" key="4">
    <source>
        <dbReference type="EMBL" id="MBI3015396.1"/>
    </source>
</evidence>
<accession>A0A932GQB1</accession>
<gene>
    <name evidence="4" type="ORF">HYY65_10125</name>
</gene>
<dbReference type="EMBL" id="JACPSX010000192">
    <property type="protein sequence ID" value="MBI3015396.1"/>
    <property type="molecule type" value="Genomic_DNA"/>
</dbReference>
<feature type="chain" id="PRO_5037412055" evidence="3">
    <location>
        <begin position="25"/>
        <end position="318"/>
    </location>
</feature>
<keyword evidence="2 3" id="KW-0732">Signal</keyword>
<evidence type="ECO:0000313" key="5">
    <source>
        <dbReference type="Proteomes" id="UP000741360"/>
    </source>
</evidence>
<evidence type="ECO:0000256" key="3">
    <source>
        <dbReference type="SAM" id="SignalP"/>
    </source>
</evidence>
<proteinExistence type="inferred from homology"/>
<evidence type="ECO:0000256" key="1">
    <source>
        <dbReference type="ARBA" id="ARBA00007162"/>
    </source>
</evidence>
<comment type="similarity">
    <text evidence="1">Belongs to the phosphate/phosphite/phosphonate binding protein family.</text>
</comment>